<evidence type="ECO:0000256" key="2">
    <source>
        <dbReference type="ARBA" id="ARBA00022801"/>
    </source>
</evidence>
<feature type="signal peptide" evidence="3">
    <location>
        <begin position="1"/>
        <end position="34"/>
    </location>
</feature>
<protein>
    <submittedName>
        <fullName evidence="5">Rhamnogalacturonan acetylesterase</fullName>
    </submittedName>
</protein>
<keyword evidence="3" id="KW-0732">Signal</keyword>
<dbReference type="Gene3D" id="2.60.120.430">
    <property type="entry name" value="Galactose-binding lectin"/>
    <property type="match status" value="1"/>
</dbReference>
<evidence type="ECO:0000256" key="3">
    <source>
        <dbReference type="SAM" id="SignalP"/>
    </source>
</evidence>
<reference evidence="6" key="1">
    <citation type="submission" date="2023-07" db="EMBL/GenBank/DDBJ databases">
        <title>30 novel species of actinomycetes from the DSMZ collection.</title>
        <authorList>
            <person name="Nouioui I."/>
        </authorList>
    </citation>
    <scope>NUCLEOTIDE SEQUENCE [LARGE SCALE GENOMIC DNA]</scope>
    <source>
        <strain evidence="6">DSM 44915</strain>
    </source>
</reference>
<organism evidence="5 6">
    <name type="scientific">Streptomyces chisholmiae</name>
    <dbReference type="NCBI Taxonomy" id="3075540"/>
    <lineage>
        <taxon>Bacteria</taxon>
        <taxon>Bacillati</taxon>
        <taxon>Actinomycetota</taxon>
        <taxon>Actinomycetes</taxon>
        <taxon>Kitasatosporales</taxon>
        <taxon>Streptomycetaceae</taxon>
        <taxon>Streptomyces</taxon>
    </lineage>
</organism>
<accession>A0ABU2JVS8</accession>
<dbReference type="Proteomes" id="UP001183410">
    <property type="component" value="Unassembled WGS sequence"/>
</dbReference>
<comment type="caution">
    <text evidence="5">The sequence shown here is derived from an EMBL/GenBank/DDBJ whole genome shotgun (WGS) entry which is preliminary data.</text>
</comment>
<proteinExistence type="inferred from homology"/>
<dbReference type="SUPFAM" id="SSF49785">
    <property type="entry name" value="Galactose-binding domain-like"/>
    <property type="match status" value="1"/>
</dbReference>
<dbReference type="SUPFAM" id="SSF52266">
    <property type="entry name" value="SGNH hydrolase"/>
    <property type="match status" value="1"/>
</dbReference>
<feature type="domain" description="SGNH hydrolase-type esterase" evidence="4">
    <location>
        <begin position="151"/>
        <end position="308"/>
    </location>
</feature>
<sequence>MPQRSPARRRTAGGLVLLTALATVGTLLTSPAQAASPAGRGLPAECADTEPLTCHIEVEPGTYRVTVWLGGAEAGATGVSAETRRTMVPETVTEPGEVVRRTFTVDVRDPQGQPTDPAGEHPGLDLRFVGSAPQLAGLRVTPAPRTPQVLLIGDSTVNDQRAEPYTGWGQELPQFFRDGVSVANHADSGESTQSFLDNPQLFDALEPRVDRGDLVLIQLAHNDKTTTRDQYRANLTEMVERVQARDGDAVLVTPVVRRRFDGDGRLNSVALHVTGQADLPAETRSLAQELDVPLIDLTALTQELVEGLGETASRDLYLTDVNGDNTHTSVHGARTFAGLVLDELRDQRLVPGRVIR</sequence>
<evidence type="ECO:0000313" key="5">
    <source>
        <dbReference type="EMBL" id="MDT0269100.1"/>
    </source>
</evidence>
<dbReference type="Pfam" id="PF13472">
    <property type="entry name" value="Lipase_GDSL_2"/>
    <property type="match status" value="1"/>
</dbReference>
<gene>
    <name evidence="5" type="ORF">RM844_22695</name>
</gene>
<dbReference type="InterPro" id="IPR036514">
    <property type="entry name" value="SGNH_hydro_sf"/>
</dbReference>
<dbReference type="InterPro" id="IPR037459">
    <property type="entry name" value="RhgT-like"/>
</dbReference>
<evidence type="ECO:0000313" key="6">
    <source>
        <dbReference type="Proteomes" id="UP001183410"/>
    </source>
</evidence>
<dbReference type="CDD" id="cd01821">
    <property type="entry name" value="Rhamnogalacturan_acetylesterase_like"/>
    <property type="match status" value="1"/>
</dbReference>
<dbReference type="PANTHER" id="PTHR43695">
    <property type="entry name" value="PUTATIVE (AFU_ORTHOLOGUE AFUA_2G17250)-RELATED"/>
    <property type="match status" value="1"/>
</dbReference>
<dbReference type="EMBL" id="JAVREO010000014">
    <property type="protein sequence ID" value="MDT0269100.1"/>
    <property type="molecule type" value="Genomic_DNA"/>
</dbReference>
<dbReference type="RefSeq" id="WP_311669184.1">
    <property type="nucleotide sequence ID" value="NZ_JAVREO010000014.1"/>
</dbReference>
<dbReference type="InterPro" id="IPR008979">
    <property type="entry name" value="Galactose-bd-like_sf"/>
</dbReference>
<comment type="similarity">
    <text evidence="1">Belongs to the 'GDSL' lipolytic enzyme family.</text>
</comment>
<dbReference type="Gene3D" id="3.40.50.1110">
    <property type="entry name" value="SGNH hydrolase"/>
    <property type="match status" value="1"/>
</dbReference>
<name>A0ABU2JVS8_9ACTN</name>
<feature type="chain" id="PRO_5047022330" evidence="3">
    <location>
        <begin position="35"/>
        <end position="356"/>
    </location>
</feature>
<evidence type="ECO:0000259" key="4">
    <source>
        <dbReference type="Pfam" id="PF13472"/>
    </source>
</evidence>
<keyword evidence="2" id="KW-0378">Hydrolase</keyword>
<dbReference type="PANTHER" id="PTHR43695:SF1">
    <property type="entry name" value="RHAMNOGALACTURONAN ACETYLESTERASE"/>
    <property type="match status" value="1"/>
</dbReference>
<keyword evidence="6" id="KW-1185">Reference proteome</keyword>
<evidence type="ECO:0000256" key="1">
    <source>
        <dbReference type="ARBA" id="ARBA00008668"/>
    </source>
</evidence>
<dbReference type="InterPro" id="IPR013830">
    <property type="entry name" value="SGNH_hydro"/>
</dbReference>